<feature type="domain" description="Lsr2 DNA-binding" evidence="4">
    <location>
        <begin position="75"/>
        <end position="108"/>
    </location>
</feature>
<dbReference type="Pfam" id="PF23359">
    <property type="entry name" value="Lsr2_DNA-bd"/>
    <property type="match status" value="1"/>
</dbReference>
<sequence length="116" mass="12839">MIKTVLVDDITGDEGAKTRRFSIEGETYEIDLVDSTYEELEKALAGFIESARKVHGSKKAAPKPKAKVSPTDKADQLSAIRDWARRSGKKVSDRGRIPRDIVNAFEEAHPQFSHAG</sequence>
<protein>
    <submittedName>
        <fullName evidence="5">Lsr2-like DNA bridging protein</fullName>
    </submittedName>
</protein>
<dbReference type="Proteomes" id="UP000287876">
    <property type="component" value="Segment"/>
</dbReference>
<dbReference type="Gene3D" id="4.10.320.10">
    <property type="entry name" value="E3-binding domain"/>
    <property type="match status" value="1"/>
</dbReference>
<dbReference type="InterPro" id="IPR042261">
    <property type="entry name" value="Lsr2-like_dimerization"/>
</dbReference>
<dbReference type="InterPro" id="IPR024412">
    <property type="entry name" value="Lsr2_dim_dom"/>
</dbReference>
<dbReference type="Gene3D" id="3.30.60.230">
    <property type="entry name" value="Lsr2, dimerization domain"/>
    <property type="match status" value="1"/>
</dbReference>
<name>A0A3S9UAU2_9CAUD</name>
<dbReference type="InterPro" id="IPR055370">
    <property type="entry name" value="Lsr2_DNA-bd"/>
</dbReference>
<dbReference type="GO" id="GO:0016746">
    <property type="term" value="F:acyltransferase activity"/>
    <property type="evidence" value="ECO:0007669"/>
    <property type="project" value="InterPro"/>
</dbReference>
<evidence type="ECO:0000256" key="2">
    <source>
        <dbReference type="SAM" id="MobiDB-lite"/>
    </source>
</evidence>
<dbReference type="InterPro" id="IPR036625">
    <property type="entry name" value="E3-bd_dom_sf"/>
</dbReference>
<dbReference type="Pfam" id="PF11774">
    <property type="entry name" value="Lsr2"/>
    <property type="match status" value="1"/>
</dbReference>
<evidence type="ECO:0000313" key="5">
    <source>
        <dbReference type="EMBL" id="AZS07402.1"/>
    </source>
</evidence>
<feature type="compositionally biased region" description="Basic residues" evidence="2">
    <location>
        <begin position="55"/>
        <end position="66"/>
    </location>
</feature>
<feature type="domain" description="Lsr2 dimerization" evidence="3">
    <location>
        <begin position="3"/>
        <end position="54"/>
    </location>
</feature>
<keyword evidence="1" id="KW-0238">DNA-binding</keyword>
<feature type="region of interest" description="Disordered" evidence="2">
    <location>
        <begin position="55"/>
        <end position="79"/>
    </location>
</feature>
<evidence type="ECO:0000256" key="1">
    <source>
        <dbReference type="ARBA" id="ARBA00023125"/>
    </source>
</evidence>
<organism evidence="5 6">
    <name type="scientific">Mycobacterium phage Duke13</name>
    <dbReference type="NCBI Taxonomy" id="2499038"/>
    <lineage>
        <taxon>Viruses</taxon>
        <taxon>Duplodnaviria</taxon>
        <taxon>Heunggongvirae</taxon>
        <taxon>Uroviricota</taxon>
        <taxon>Caudoviricetes</taxon>
        <taxon>Omegavirus</taxon>
        <taxon>Omegavirus baka</taxon>
    </lineage>
</organism>
<proteinExistence type="predicted"/>
<reference evidence="5 6" key="1">
    <citation type="submission" date="2018-12" db="EMBL/GenBank/DDBJ databases">
        <authorList>
            <person name="Betsko A.J."/>
            <person name="Stoner T.H."/>
            <person name="Garlena R.A."/>
            <person name="Russell D.A."/>
            <person name="Pope W.H."/>
            <person name="Jacobs-Sera D."/>
            <person name="Hatfull G.F."/>
        </authorList>
    </citation>
    <scope>NUCLEOTIDE SEQUENCE [LARGE SCALE GENOMIC DNA]</scope>
</reference>
<dbReference type="GO" id="GO:0003677">
    <property type="term" value="F:DNA binding"/>
    <property type="evidence" value="ECO:0007669"/>
    <property type="project" value="UniProtKB-KW"/>
</dbReference>
<evidence type="ECO:0000313" key="6">
    <source>
        <dbReference type="Proteomes" id="UP000287876"/>
    </source>
</evidence>
<accession>A0A3S9UAU2</accession>
<gene>
    <name evidence="5" type="primary">62</name>
    <name evidence="5" type="ORF">PBI_DUKE13_62</name>
</gene>
<evidence type="ECO:0000259" key="3">
    <source>
        <dbReference type="Pfam" id="PF11774"/>
    </source>
</evidence>
<dbReference type="EMBL" id="MK279849">
    <property type="protein sequence ID" value="AZS07402.1"/>
    <property type="molecule type" value="Genomic_DNA"/>
</dbReference>
<evidence type="ECO:0000259" key="4">
    <source>
        <dbReference type="Pfam" id="PF23359"/>
    </source>
</evidence>